<keyword evidence="5" id="KW-0106">Calcium</keyword>
<dbReference type="Proteomes" id="UP000630353">
    <property type="component" value="Unassembled WGS sequence"/>
</dbReference>
<gene>
    <name evidence="6" type="ORF">GCM10017083_19820</name>
</gene>
<dbReference type="InterPro" id="IPR043147">
    <property type="entry name" value="Penicillin_amidase_A-knob"/>
</dbReference>
<dbReference type="Gene3D" id="1.10.439.10">
    <property type="entry name" value="Penicillin Amidohydrolase, domain 1"/>
    <property type="match status" value="1"/>
</dbReference>
<dbReference type="InterPro" id="IPR023343">
    <property type="entry name" value="Penicillin_amidase_dom1"/>
</dbReference>
<evidence type="ECO:0000256" key="3">
    <source>
        <dbReference type="ARBA" id="ARBA00023145"/>
    </source>
</evidence>
<dbReference type="SUPFAM" id="SSF56235">
    <property type="entry name" value="N-terminal nucleophile aminohydrolases (Ntn hydrolases)"/>
    <property type="match status" value="1"/>
</dbReference>
<organism evidence="6 7">
    <name type="scientific">Thalassobaculum fulvum</name>
    <dbReference type="NCBI Taxonomy" id="1633335"/>
    <lineage>
        <taxon>Bacteria</taxon>
        <taxon>Pseudomonadati</taxon>
        <taxon>Pseudomonadota</taxon>
        <taxon>Alphaproteobacteria</taxon>
        <taxon>Rhodospirillales</taxon>
        <taxon>Thalassobaculaceae</taxon>
        <taxon>Thalassobaculum</taxon>
    </lineage>
</organism>
<dbReference type="PIRSF" id="PIRSF001227">
    <property type="entry name" value="Pen_acylase"/>
    <property type="match status" value="1"/>
</dbReference>
<dbReference type="PANTHER" id="PTHR34218:SF4">
    <property type="entry name" value="ACYL-HOMOSERINE LACTONE ACYLASE QUIP"/>
    <property type="match status" value="1"/>
</dbReference>
<evidence type="ECO:0000313" key="7">
    <source>
        <dbReference type="Proteomes" id="UP000630353"/>
    </source>
</evidence>
<evidence type="ECO:0000256" key="2">
    <source>
        <dbReference type="ARBA" id="ARBA00022801"/>
    </source>
</evidence>
<dbReference type="RefSeq" id="WP_189988902.1">
    <property type="nucleotide sequence ID" value="NZ_BMZS01000004.1"/>
</dbReference>
<comment type="similarity">
    <text evidence="1">Belongs to the peptidase S45 family.</text>
</comment>
<evidence type="ECO:0000256" key="5">
    <source>
        <dbReference type="PIRSR" id="PIRSR001227-2"/>
    </source>
</evidence>
<keyword evidence="5" id="KW-0479">Metal-binding</keyword>
<dbReference type="AlphaFoldDB" id="A0A919CP51"/>
<accession>A0A919CP51</accession>
<dbReference type="Gene3D" id="2.30.120.10">
    <property type="match status" value="1"/>
</dbReference>
<dbReference type="InterPro" id="IPR029055">
    <property type="entry name" value="Ntn_hydrolases_N"/>
</dbReference>
<dbReference type="GO" id="GO:0016811">
    <property type="term" value="F:hydrolase activity, acting on carbon-nitrogen (but not peptide) bonds, in linear amides"/>
    <property type="evidence" value="ECO:0007669"/>
    <property type="project" value="InterPro"/>
</dbReference>
<dbReference type="Pfam" id="PF01804">
    <property type="entry name" value="Penicil_amidase"/>
    <property type="match status" value="1"/>
</dbReference>
<feature type="binding site" evidence="5">
    <location>
        <position position="184"/>
    </location>
    <ligand>
        <name>Ca(2+)</name>
        <dbReference type="ChEBI" id="CHEBI:29108"/>
    </ligand>
</feature>
<keyword evidence="7" id="KW-1185">Reference proteome</keyword>
<dbReference type="EMBL" id="BMZS01000004">
    <property type="protein sequence ID" value="GHD48575.1"/>
    <property type="molecule type" value="Genomic_DNA"/>
</dbReference>
<feature type="binding site" evidence="5">
    <location>
        <position position="322"/>
    </location>
    <ligand>
        <name>Ca(2+)</name>
        <dbReference type="ChEBI" id="CHEBI:29108"/>
    </ligand>
</feature>
<dbReference type="InterPro" id="IPR002692">
    <property type="entry name" value="S45"/>
</dbReference>
<keyword evidence="2" id="KW-0378">Hydrolase</keyword>
<proteinExistence type="inferred from homology"/>
<comment type="caution">
    <text evidence="6">The sequence shown here is derived from an EMBL/GenBank/DDBJ whole genome shotgun (WGS) entry which is preliminary data.</text>
</comment>
<dbReference type="InterPro" id="IPR014395">
    <property type="entry name" value="Pen/GL7ACA/AHL_acylase"/>
</dbReference>
<dbReference type="GO" id="GO:0017000">
    <property type="term" value="P:antibiotic biosynthetic process"/>
    <property type="evidence" value="ECO:0007669"/>
    <property type="project" value="InterPro"/>
</dbReference>
<dbReference type="PANTHER" id="PTHR34218">
    <property type="entry name" value="PEPTIDASE S45 PENICILLIN AMIDASE"/>
    <property type="match status" value="1"/>
</dbReference>
<evidence type="ECO:0000313" key="6">
    <source>
        <dbReference type="EMBL" id="GHD48575.1"/>
    </source>
</evidence>
<dbReference type="InterPro" id="IPR043146">
    <property type="entry name" value="Penicillin_amidase_N_B-knob"/>
</dbReference>
<name>A0A919CP51_9PROT</name>
<feature type="binding site" evidence="5">
    <location>
        <position position="319"/>
    </location>
    <ligand>
        <name>Ca(2+)</name>
        <dbReference type="ChEBI" id="CHEBI:29108"/>
    </ligand>
</feature>
<protein>
    <submittedName>
        <fullName evidence="6">Penicillin amidase</fullName>
    </submittedName>
</protein>
<reference evidence="6" key="1">
    <citation type="journal article" date="2014" name="Int. J. Syst. Evol. Microbiol.">
        <title>Complete genome sequence of Corynebacterium casei LMG S-19264T (=DSM 44701T), isolated from a smear-ripened cheese.</title>
        <authorList>
            <consortium name="US DOE Joint Genome Institute (JGI-PGF)"/>
            <person name="Walter F."/>
            <person name="Albersmeier A."/>
            <person name="Kalinowski J."/>
            <person name="Ruckert C."/>
        </authorList>
    </citation>
    <scope>NUCLEOTIDE SEQUENCE</scope>
    <source>
        <strain evidence="6">KCTC 42651</strain>
    </source>
</reference>
<dbReference type="GO" id="GO:0046872">
    <property type="term" value="F:metal ion binding"/>
    <property type="evidence" value="ECO:0007669"/>
    <property type="project" value="UniProtKB-KW"/>
</dbReference>
<dbReference type="CDD" id="cd03747">
    <property type="entry name" value="Ntn_PGA_like"/>
    <property type="match status" value="1"/>
</dbReference>
<evidence type="ECO:0000256" key="4">
    <source>
        <dbReference type="PIRSR" id="PIRSR001227-1"/>
    </source>
</evidence>
<evidence type="ECO:0000256" key="1">
    <source>
        <dbReference type="ARBA" id="ARBA00006586"/>
    </source>
</evidence>
<sequence>MVWAVLALLALNGLAAGGLLWLRGSVPSIDGRLDGLAGLHARAAVTRDTRGVLYITADRPEDASFALGFAHAQDRLWQMELMRRIGAGRLAEIVGDAGLRVDRMTRTLGLYRLAEANLQRLSPEARSHLVAYAAGVNAHLATRSGPLPPEFVLLRHTPEPWKPADSLVWGRLMALQLSGNWFDEILRARLLTAGLTPADLATLWAPLDGAEGLAESRKSAAGSELDAARLDNLAAALPDVLAPRFASNAWILAGSRTPTGMPVLAGDPHLGFSDPNLWTLARVEAPGYRRVGAFVPGVPFLLLGHNGQVAWTMTTTHADTQDLFVETVDPTDPARYLTPDGSAAFETRTEAMRAADRVVELTVRTTRHGPVVSGIADGAATEGTVLTLASPTLREDDDTAEALYRLGEAEDADAFVAALRGFQSPGQNVAFADVDGRIGMVAAGRVPVRKGGDGFLPADGRSGDHDWVGWVPFEALPQTRAPADGLIVGANNRLWDPSDDRSFGQDYDAPYRVDRIRERLATADGTLDAMAALQLDTVSPFAREVVPILLRQVDGLAPDKITRTALNLLATWDGDMAIGRPEPVIFAAWTAALHDRLFLDELGPSLTRYRRIRSATLIRVLTREPRWCDDRRTETTETCPDTVAGALSEALAGMTRRFGPDIAGWRWGDAHQAAFEHRVWSQVPVVGQLLERRAVTGGGDYTVSRGSWSWGGDGAIAFPHEHGAGLRMVFDLADLDRSRFAAALGPSGNLFSPYFASWQKDWVAGRSFTIPRQPDIVRARLELLP</sequence>
<dbReference type="Gene3D" id="3.60.20.10">
    <property type="entry name" value="Glutamine Phosphoribosylpyrophosphate, subunit 1, domain 1"/>
    <property type="match status" value="1"/>
</dbReference>
<reference evidence="6" key="2">
    <citation type="submission" date="2020-09" db="EMBL/GenBank/DDBJ databases">
        <authorList>
            <person name="Sun Q."/>
            <person name="Kim S."/>
        </authorList>
    </citation>
    <scope>NUCLEOTIDE SEQUENCE</scope>
    <source>
        <strain evidence="6">KCTC 42651</strain>
    </source>
</reference>
<keyword evidence="3" id="KW-0865">Zymogen</keyword>
<dbReference type="Gene3D" id="1.10.1400.10">
    <property type="match status" value="1"/>
</dbReference>
<comment type="cofactor">
    <cofactor evidence="5">
        <name>Ca(2+)</name>
        <dbReference type="ChEBI" id="CHEBI:29108"/>
    </cofactor>
    <text evidence="5">Binds 1 Ca(2+) ion per dimer.</text>
</comment>
<feature type="active site" description="Nucleophile" evidence="4">
    <location>
        <position position="247"/>
    </location>
</feature>